<reference evidence="4 5" key="1">
    <citation type="submission" date="2013-09" db="EMBL/GenBank/DDBJ databases">
        <title>Whole genome sequencing of Halarchaeum acidiphilum strain MH1-52-1.</title>
        <authorList>
            <person name="Shimane Y."/>
            <person name="Minegishi H."/>
            <person name="Nishi S."/>
            <person name="Echigo A."/>
            <person name="Shuto A."/>
            <person name="Konishi M."/>
            <person name="Ito T."/>
            <person name="Ohkuma M."/>
            <person name="Ohta Y."/>
            <person name="Nagano Y."/>
            <person name="Tsubouchi T."/>
            <person name="Mori K."/>
            <person name="Usui K."/>
            <person name="Kamekura M."/>
            <person name="Usami R."/>
            <person name="Takaki Y."/>
            <person name="Hatada Y."/>
        </authorList>
    </citation>
    <scope>NUCLEOTIDE SEQUENCE [LARGE SCALE GENOMIC DNA]</scope>
    <source>
        <strain evidence="4 5">JCM 16109</strain>
    </source>
</reference>
<dbReference type="Pfam" id="PF25137">
    <property type="entry name" value="ADH_Fe_C"/>
    <property type="match status" value="1"/>
</dbReference>
<evidence type="ECO:0000313" key="4">
    <source>
        <dbReference type="EMBL" id="GAD52710.1"/>
    </source>
</evidence>
<evidence type="ECO:0000313" key="5">
    <source>
        <dbReference type="Proteomes" id="UP000016986"/>
    </source>
</evidence>
<evidence type="ECO:0000259" key="3">
    <source>
        <dbReference type="Pfam" id="PF25137"/>
    </source>
</evidence>
<dbReference type="AlphaFoldDB" id="U2YUL4"/>
<accession>U2YUL4</accession>
<dbReference type="eggNOG" id="arCOG00984">
    <property type="taxonomic scope" value="Archaea"/>
</dbReference>
<protein>
    <submittedName>
        <fullName evidence="4">Uncharacterized protein</fullName>
    </submittedName>
</protein>
<feature type="domain" description="Alcohol dehydrogenase iron-type/glycerol dehydrogenase GldA" evidence="2">
    <location>
        <begin position="15"/>
        <end position="192"/>
    </location>
</feature>
<dbReference type="PANTHER" id="PTHR11496">
    <property type="entry name" value="ALCOHOL DEHYDROGENASE"/>
    <property type="match status" value="1"/>
</dbReference>
<comment type="caution">
    <text evidence="4">The sequence shown here is derived from an EMBL/GenBank/DDBJ whole genome shotgun (WGS) entry which is preliminary data.</text>
</comment>
<organism evidence="4 5">
    <name type="scientific">Halarchaeum acidiphilum MH1-52-1</name>
    <dbReference type="NCBI Taxonomy" id="1261545"/>
    <lineage>
        <taxon>Archaea</taxon>
        <taxon>Methanobacteriati</taxon>
        <taxon>Methanobacteriota</taxon>
        <taxon>Stenosarchaea group</taxon>
        <taxon>Halobacteria</taxon>
        <taxon>Halobacteriales</taxon>
        <taxon>Halobacteriaceae</taxon>
    </lineage>
</organism>
<dbReference type="Gene3D" id="3.40.50.1970">
    <property type="match status" value="1"/>
</dbReference>
<dbReference type="Proteomes" id="UP000016986">
    <property type="component" value="Unassembled WGS sequence"/>
</dbReference>
<evidence type="ECO:0000256" key="1">
    <source>
        <dbReference type="ARBA" id="ARBA00023002"/>
    </source>
</evidence>
<dbReference type="OrthoDB" id="57329at2157"/>
<dbReference type="Pfam" id="PF00465">
    <property type="entry name" value="Fe-ADH"/>
    <property type="match status" value="1"/>
</dbReference>
<evidence type="ECO:0000259" key="2">
    <source>
        <dbReference type="Pfam" id="PF00465"/>
    </source>
</evidence>
<dbReference type="InterPro" id="IPR001670">
    <property type="entry name" value="ADH_Fe/GldA"/>
</dbReference>
<dbReference type="CDD" id="cd14866">
    <property type="entry name" value="Fe-ADH-like"/>
    <property type="match status" value="1"/>
</dbReference>
<dbReference type="GO" id="GO:0046872">
    <property type="term" value="F:metal ion binding"/>
    <property type="evidence" value="ECO:0007669"/>
    <property type="project" value="InterPro"/>
</dbReference>
<sequence length="397" mass="40067">MDTITDDGFRFDYRPATIRYGAGAAGDLRDELGAHGVERALVVAGTTTGTASAVIGPVRDGLGDRLGDVFAETTPEKRLDTALAGAARYDEIGADGIVALGGGSSLDVAKAVRALVASGDRETAISTFAEAGALPVPDALPPLVAVPTTLAGADLTHGAGLTATPANGRVDAAVDGGVSAPALTPSAVVFDPELVATTPDRVLCASAMNGFDKGIETLYARAATPVTDGTAARGLALLREALPTLRGEDPAYGDAVRGTLLVQYGISRPDASTLALIHAFGHGLTAHSSVQQGAAHAIVAPHALAHLFEHGDCRRDLLADALGVGTDADAASGVIDAVTTVRDGLGLPARLREIEDIEEDDLSAIAATTAADALVENVPEGVDVSAEALAAVLRAAW</sequence>
<proteinExistence type="predicted"/>
<dbReference type="RefSeq" id="WP_021780213.1">
    <property type="nucleotide sequence ID" value="NZ_BATA01000032.1"/>
</dbReference>
<keyword evidence="1" id="KW-0560">Oxidoreductase</keyword>
<dbReference type="PANTHER" id="PTHR11496:SF83">
    <property type="entry name" value="HYDROXYACID-OXOACID TRANSHYDROGENASE, MITOCHONDRIAL"/>
    <property type="match status" value="1"/>
</dbReference>
<dbReference type="InterPro" id="IPR056798">
    <property type="entry name" value="ADH_Fe_C"/>
</dbReference>
<dbReference type="InterPro" id="IPR039697">
    <property type="entry name" value="Alcohol_dehydrogenase_Fe"/>
</dbReference>
<keyword evidence="5" id="KW-1185">Reference proteome</keyword>
<dbReference type="EMBL" id="BATA01000032">
    <property type="protein sequence ID" value="GAD52710.1"/>
    <property type="molecule type" value="Genomic_DNA"/>
</dbReference>
<dbReference type="SUPFAM" id="SSF56796">
    <property type="entry name" value="Dehydroquinate synthase-like"/>
    <property type="match status" value="1"/>
</dbReference>
<gene>
    <name evidence="4" type="ORF">MBEHAL_1470</name>
</gene>
<dbReference type="Gene3D" id="1.20.1090.10">
    <property type="entry name" value="Dehydroquinate synthase-like - alpha domain"/>
    <property type="match status" value="1"/>
</dbReference>
<name>U2YUL4_9EURY</name>
<feature type="domain" description="Fe-containing alcohol dehydrogenase-like C-terminal" evidence="3">
    <location>
        <begin position="205"/>
        <end position="396"/>
    </location>
</feature>
<dbReference type="GO" id="GO:0004022">
    <property type="term" value="F:alcohol dehydrogenase (NAD+) activity"/>
    <property type="evidence" value="ECO:0007669"/>
    <property type="project" value="TreeGrafter"/>
</dbReference>